<feature type="domain" description="AMP-dependent synthetase/ligase" evidence="2">
    <location>
        <begin position="57"/>
        <end position="403"/>
    </location>
</feature>
<gene>
    <name evidence="4" type="ORF">JM946_11390</name>
</gene>
<feature type="domain" description="AMP-binding enzyme C-terminal" evidence="3">
    <location>
        <begin position="457"/>
        <end position="535"/>
    </location>
</feature>
<dbReference type="EMBL" id="JAEVLS010000002">
    <property type="protein sequence ID" value="MBM0105358.1"/>
    <property type="molecule type" value="Genomic_DNA"/>
</dbReference>
<dbReference type="Gene3D" id="3.30.300.30">
    <property type="match status" value="1"/>
</dbReference>
<comment type="caution">
    <text evidence="4">The sequence shown here is derived from an EMBL/GenBank/DDBJ whole genome shotgun (WGS) entry which is preliminary data.</text>
</comment>
<dbReference type="Gene3D" id="3.40.50.12780">
    <property type="entry name" value="N-terminal domain of ligase-like"/>
    <property type="match status" value="1"/>
</dbReference>
<proteinExistence type="predicted"/>
<sequence>MLAQTLHMPYSSHVDGFARERLPPPHLWPEFRFDLPELQYPERINCGVVLLDDAVREGHGDRVALYSDNGVLTYAQLLERSNRIANVLVKDMGVVPGNRVLLRGPNNPTLVACWLAVMKAGAIAVTTMPLLRAHELSVIAERARVDHALCDSRFAQELEHAAALSGQLNNIVYYEADRGGGRLEKMMNGQASTFDNVDTARDDVCLLAFTSGTTGTPKATMHFHRDVLAMRAVVADHLLETSPEDIYVGSPPLGFTFGLGALLVFPLGRRGASVLVEQPSGENLLSAVQRCRATALFTSPTAYRALLPLVSKFEISSLKRCISAGEALPKATSDAWHAATGIRIIDGIGATELIHIFISAKGEEIRPGTTGKPLPGYQACILDPEGLPLPPGKIGRLAIKGPTGCRYLDDARQRDYVYQGWNITGDLYSRDEAGYYRFEARADDMIISAGYNIAGPEVEAALLEHPAVKECAVVGVPDEARGQIVKAFVVLNDGNEGSAELAQTLKQFVKQNIAPYKYPRVIEFRTALPKTATGKLQRHALRVPPKS</sequence>
<keyword evidence="5" id="KW-1185">Reference proteome</keyword>
<evidence type="ECO:0000313" key="5">
    <source>
        <dbReference type="Proteomes" id="UP000661077"/>
    </source>
</evidence>
<dbReference type="InterPro" id="IPR000873">
    <property type="entry name" value="AMP-dep_synth/lig_dom"/>
</dbReference>
<evidence type="ECO:0000313" key="4">
    <source>
        <dbReference type="EMBL" id="MBM0105358.1"/>
    </source>
</evidence>
<dbReference type="SUPFAM" id="SSF56801">
    <property type="entry name" value="Acetyl-CoA synthetase-like"/>
    <property type="match status" value="1"/>
</dbReference>
<protein>
    <submittedName>
        <fullName evidence="4">AMP-binding protein</fullName>
    </submittedName>
</protein>
<dbReference type="InterPro" id="IPR020845">
    <property type="entry name" value="AMP-binding_CS"/>
</dbReference>
<reference evidence="4 5" key="1">
    <citation type="journal article" date="2021" name="Int. J. Syst. Evol. Microbiol.">
        <title>Steroidobacter gossypii sp. nov., isolated from soil of cotton cropping field.</title>
        <authorList>
            <person name="Huang R."/>
            <person name="Yang S."/>
            <person name="Zhen C."/>
            <person name="Liu W."/>
        </authorList>
    </citation>
    <scope>NUCLEOTIDE SEQUENCE [LARGE SCALE GENOMIC DNA]</scope>
    <source>
        <strain evidence="4 5">S1-65</strain>
    </source>
</reference>
<evidence type="ECO:0000259" key="2">
    <source>
        <dbReference type="Pfam" id="PF00501"/>
    </source>
</evidence>
<dbReference type="PANTHER" id="PTHR43352:SF1">
    <property type="entry name" value="ANTHRANILATE--COA LIGASE"/>
    <property type="match status" value="1"/>
</dbReference>
<evidence type="ECO:0000259" key="3">
    <source>
        <dbReference type="Pfam" id="PF13193"/>
    </source>
</evidence>
<organism evidence="4 5">
    <name type="scientific">Steroidobacter gossypii</name>
    <dbReference type="NCBI Taxonomy" id="2805490"/>
    <lineage>
        <taxon>Bacteria</taxon>
        <taxon>Pseudomonadati</taxon>
        <taxon>Pseudomonadota</taxon>
        <taxon>Gammaproteobacteria</taxon>
        <taxon>Steroidobacterales</taxon>
        <taxon>Steroidobacteraceae</taxon>
        <taxon>Steroidobacter</taxon>
    </lineage>
</organism>
<dbReference type="PANTHER" id="PTHR43352">
    <property type="entry name" value="ACETYL-COA SYNTHETASE"/>
    <property type="match status" value="1"/>
</dbReference>
<dbReference type="PROSITE" id="PS00455">
    <property type="entry name" value="AMP_BINDING"/>
    <property type="match status" value="1"/>
</dbReference>
<dbReference type="Pfam" id="PF13193">
    <property type="entry name" value="AMP-binding_C"/>
    <property type="match status" value="1"/>
</dbReference>
<dbReference type="Proteomes" id="UP000661077">
    <property type="component" value="Unassembled WGS sequence"/>
</dbReference>
<keyword evidence="1" id="KW-0436">Ligase</keyword>
<dbReference type="InterPro" id="IPR045851">
    <property type="entry name" value="AMP-bd_C_sf"/>
</dbReference>
<dbReference type="InterPro" id="IPR042099">
    <property type="entry name" value="ANL_N_sf"/>
</dbReference>
<evidence type="ECO:0000256" key="1">
    <source>
        <dbReference type="ARBA" id="ARBA00022598"/>
    </source>
</evidence>
<dbReference type="Pfam" id="PF00501">
    <property type="entry name" value="AMP-binding"/>
    <property type="match status" value="1"/>
</dbReference>
<dbReference type="InterPro" id="IPR025110">
    <property type="entry name" value="AMP-bd_C"/>
</dbReference>
<dbReference type="RefSeq" id="WP_203167405.1">
    <property type="nucleotide sequence ID" value="NZ_JAEVLS010000002.1"/>
</dbReference>
<name>A0ABS1WWM5_9GAMM</name>
<accession>A0ABS1WWM5</accession>